<dbReference type="KEGG" id="tpx:Turpa_3830"/>
<dbReference type="GO" id="GO:1902600">
    <property type="term" value="P:proton transmembrane transport"/>
    <property type="evidence" value="ECO:0007669"/>
    <property type="project" value="InterPro"/>
</dbReference>
<dbReference type="GO" id="GO:0012505">
    <property type="term" value="C:endomembrane system"/>
    <property type="evidence" value="ECO:0007669"/>
    <property type="project" value="UniProtKB-SubCell"/>
</dbReference>
<keyword evidence="14" id="KW-1185">Reference proteome</keyword>
<gene>
    <name evidence="13" type="ordered locus">Turpa_3830</name>
</gene>
<feature type="transmembrane region" description="Helical" evidence="11">
    <location>
        <begin position="41"/>
        <end position="66"/>
    </location>
</feature>
<evidence type="ECO:0000256" key="11">
    <source>
        <dbReference type="SAM" id="Phobius"/>
    </source>
</evidence>
<dbReference type="InterPro" id="IPR038770">
    <property type="entry name" value="Na+/solute_symporter_sf"/>
</dbReference>
<proteinExistence type="inferred from homology"/>
<feature type="transmembrane region" description="Helical" evidence="11">
    <location>
        <begin position="317"/>
        <end position="336"/>
    </location>
</feature>
<dbReference type="FunFam" id="3.40.50.720:FF:000036">
    <property type="entry name" value="Glutathione-regulated potassium-efflux system protein KefB"/>
    <property type="match status" value="1"/>
</dbReference>
<evidence type="ECO:0000256" key="8">
    <source>
        <dbReference type="ARBA" id="ARBA00022989"/>
    </source>
</evidence>
<evidence type="ECO:0000256" key="6">
    <source>
        <dbReference type="ARBA" id="ARBA00022692"/>
    </source>
</evidence>
<evidence type="ECO:0000256" key="9">
    <source>
        <dbReference type="ARBA" id="ARBA00023065"/>
    </source>
</evidence>
<evidence type="ECO:0000256" key="4">
    <source>
        <dbReference type="ARBA" id="ARBA00022449"/>
    </source>
</evidence>
<comment type="subcellular location">
    <subcellularLocation>
        <location evidence="1">Endomembrane system</location>
        <topology evidence="1">Multi-pass membrane protein</topology>
    </subcellularLocation>
</comment>
<dbReference type="GO" id="GO:0005886">
    <property type="term" value="C:plasma membrane"/>
    <property type="evidence" value="ECO:0007669"/>
    <property type="project" value="TreeGrafter"/>
</dbReference>
<feature type="transmembrane region" description="Helical" evidence="11">
    <location>
        <begin position="174"/>
        <end position="193"/>
    </location>
</feature>
<dbReference type="AlphaFoldDB" id="I4BB07"/>
<dbReference type="Gene3D" id="1.20.1530.20">
    <property type="match status" value="1"/>
</dbReference>
<dbReference type="PANTHER" id="PTHR46157:SF4">
    <property type="entry name" value="K(+) EFFLUX ANTIPORTER 3, CHLOROPLASTIC"/>
    <property type="match status" value="1"/>
</dbReference>
<evidence type="ECO:0000259" key="12">
    <source>
        <dbReference type="PROSITE" id="PS51201"/>
    </source>
</evidence>
<organism evidence="13 14">
    <name type="scientific">Turneriella parva (strain ATCC BAA-1111 / DSM 21527 / NCTC 11395 / H)</name>
    <name type="common">Leptospira parva</name>
    <dbReference type="NCBI Taxonomy" id="869212"/>
    <lineage>
        <taxon>Bacteria</taxon>
        <taxon>Pseudomonadati</taxon>
        <taxon>Spirochaetota</taxon>
        <taxon>Spirochaetia</taxon>
        <taxon>Leptospirales</taxon>
        <taxon>Leptospiraceae</taxon>
        <taxon>Turneriella</taxon>
    </lineage>
</organism>
<keyword evidence="9" id="KW-0406">Ion transport</keyword>
<evidence type="ECO:0000256" key="2">
    <source>
        <dbReference type="ARBA" id="ARBA00005551"/>
    </source>
</evidence>
<dbReference type="STRING" id="869212.Turpa_3830"/>
<keyword evidence="8 11" id="KW-1133">Transmembrane helix</keyword>
<evidence type="ECO:0000256" key="5">
    <source>
        <dbReference type="ARBA" id="ARBA00022538"/>
    </source>
</evidence>
<evidence type="ECO:0000313" key="13">
    <source>
        <dbReference type="EMBL" id="AFM14464.1"/>
    </source>
</evidence>
<dbReference type="PATRIC" id="fig|869212.3.peg.3859"/>
<feature type="transmembrane region" description="Helical" evidence="11">
    <location>
        <begin position="78"/>
        <end position="100"/>
    </location>
</feature>
<dbReference type="GO" id="GO:0015297">
    <property type="term" value="F:antiporter activity"/>
    <property type="evidence" value="ECO:0007669"/>
    <property type="project" value="UniProtKB-KW"/>
</dbReference>
<dbReference type="Pfam" id="PF00999">
    <property type="entry name" value="Na_H_Exchanger"/>
    <property type="match status" value="1"/>
</dbReference>
<feature type="transmembrane region" description="Helical" evidence="11">
    <location>
        <begin position="106"/>
        <end position="126"/>
    </location>
</feature>
<comment type="similarity">
    <text evidence="2">Belongs to the monovalent cation:proton antiporter 2 (CPA2) transporter (TC 2.A.37) family.</text>
</comment>
<keyword evidence="4" id="KW-0050">Antiport</keyword>
<dbReference type="PANTHER" id="PTHR46157">
    <property type="entry name" value="K(+) EFFLUX ANTIPORTER 3, CHLOROPLASTIC"/>
    <property type="match status" value="1"/>
</dbReference>
<keyword evidence="7" id="KW-0630">Potassium</keyword>
<dbReference type="EMBL" id="CP002959">
    <property type="protein sequence ID" value="AFM14464.1"/>
    <property type="molecule type" value="Genomic_DNA"/>
</dbReference>
<feature type="transmembrane region" description="Helical" evidence="11">
    <location>
        <begin position="138"/>
        <end position="162"/>
    </location>
</feature>
<evidence type="ECO:0000313" key="14">
    <source>
        <dbReference type="Proteomes" id="UP000006048"/>
    </source>
</evidence>
<dbReference type="Pfam" id="PF02254">
    <property type="entry name" value="TrkA_N"/>
    <property type="match status" value="1"/>
</dbReference>
<feature type="transmembrane region" description="Helical" evidence="11">
    <location>
        <begin position="348"/>
        <end position="367"/>
    </location>
</feature>
<dbReference type="InterPro" id="IPR004771">
    <property type="entry name" value="K/H_exchanger"/>
</dbReference>
<dbReference type="PROSITE" id="PS51201">
    <property type="entry name" value="RCK_N"/>
    <property type="match status" value="1"/>
</dbReference>
<keyword evidence="6 11" id="KW-0812">Transmembrane</keyword>
<keyword evidence="3" id="KW-0813">Transport</keyword>
<protein>
    <submittedName>
        <fullName evidence="13">Kef-type potassium/proton antiporter, CPA2 family</fullName>
    </submittedName>
</protein>
<dbReference type="GO" id="GO:0006813">
    <property type="term" value="P:potassium ion transport"/>
    <property type="evidence" value="ECO:0007669"/>
    <property type="project" value="UniProtKB-KW"/>
</dbReference>
<feature type="transmembrane region" description="Helical" evidence="11">
    <location>
        <begin position="260"/>
        <end position="279"/>
    </location>
</feature>
<keyword evidence="10 11" id="KW-0472">Membrane</keyword>
<dbReference type="Gene3D" id="3.40.50.720">
    <property type="entry name" value="NAD(P)-binding Rossmann-like Domain"/>
    <property type="match status" value="1"/>
</dbReference>
<evidence type="ECO:0000256" key="3">
    <source>
        <dbReference type="ARBA" id="ARBA00022448"/>
    </source>
</evidence>
<name>I4BB07_TURPD</name>
<reference evidence="13 14" key="1">
    <citation type="submission" date="2012-06" db="EMBL/GenBank/DDBJ databases">
        <title>The complete chromosome of genome of Turneriella parva DSM 21527.</title>
        <authorList>
            <consortium name="US DOE Joint Genome Institute (JGI-PGF)"/>
            <person name="Lucas S."/>
            <person name="Han J."/>
            <person name="Lapidus A."/>
            <person name="Bruce D."/>
            <person name="Goodwin L."/>
            <person name="Pitluck S."/>
            <person name="Peters L."/>
            <person name="Kyrpides N."/>
            <person name="Mavromatis K."/>
            <person name="Ivanova N."/>
            <person name="Mikhailova N."/>
            <person name="Chertkov O."/>
            <person name="Detter J.C."/>
            <person name="Tapia R."/>
            <person name="Han C."/>
            <person name="Land M."/>
            <person name="Hauser L."/>
            <person name="Markowitz V."/>
            <person name="Cheng J.-F."/>
            <person name="Hugenholtz P."/>
            <person name="Woyke T."/>
            <person name="Wu D."/>
            <person name="Gronow S."/>
            <person name="Wellnitz S."/>
            <person name="Brambilla E."/>
            <person name="Klenk H.-P."/>
            <person name="Eisen J.A."/>
        </authorList>
    </citation>
    <scope>NUCLEOTIDE SEQUENCE [LARGE SCALE GENOMIC DNA]</scope>
    <source>
        <strain evidence="14">ATCC BAA-1111 / DSM 21527 / NCTC 11395 / H</strain>
    </source>
</reference>
<evidence type="ECO:0000256" key="7">
    <source>
        <dbReference type="ARBA" id="ARBA00022958"/>
    </source>
</evidence>
<dbReference type="HOGENOM" id="CLU_005126_9_3_12"/>
<dbReference type="Proteomes" id="UP000006048">
    <property type="component" value="Chromosome"/>
</dbReference>
<feature type="transmembrane region" description="Helical" evidence="11">
    <location>
        <begin position="285"/>
        <end position="305"/>
    </location>
</feature>
<dbReference type="InterPro" id="IPR003148">
    <property type="entry name" value="RCK_N"/>
</dbReference>
<dbReference type="InterPro" id="IPR006153">
    <property type="entry name" value="Cation/H_exchanger_TM"/>
</dbReference>
<feature type="domain" description="RCK N-terminal" evidence="12">
    <location>
        <begin position="390"/>
        <end position="509"/>
    </location>
</feature>
<accession>I4BB07</accession>
<dbReference type="NCBIfam" id="TIGR00932">
    <property type="entry name" value="2a37"/>
    <property type="match status" value="1"/>
</dbReference>
<dbReference type="GO" id="GO:0008324">
    <property type="term" value="F:monoatomic cation transmembrane transporter activity"/>
    <property type="evidence" value="ECO:0007669"/>
    <property type="project" value="InterPro"/>
</dbReference>
<dbReference type="SUPFAM" id="SSF51735">
    <property type="entry name" value="NAD(P)-binding Rossmann-fold domains"/>
    <property type="match status" value="1"/>
</dbReference>
<dbReference type="InterPro" id="IPR036291">
    <property type="entry name" value="NAD(P)-bd_dom_sf"/>
</dbReference>
<keyword evidence="5" id="KW-0633">Potassium transport</keyword>
<evidence type="ECO:0000256" key="1">
    <source>
        <dbReference type="ARBA" id="ARBA00004127"/>
    </source>
</evidence>
<evidence type="ECO:0000256" key="10">
    <source>
        <dbReference type="ARBA" id="ARBA00023136"/>
    </source>
</evidence>
<sequence length="584" mass="63730">MLLFMAAAVVAVPLATRLGLGSILGYLIAGAVIGPSGLKLIWNVSDILTLSEFGVVLLLFIIGLELRPGRLWNMRRDIFGFGLMQIIFCMLGIGGALLAYGVSGSALAILSFGSALSSTAFALQLLREKHELNTSYGRAAFAVLLFQDIAVIPVLVAIPFLTTAPATPGHSSPGFLAGLGALAAVLVGGKYLVRPFFRVIVRAESRELFTAASLLMVFSVAALMEHAGFSMAFGTFVAGVLLSESEYRHELEASIEPFKGLLLGLFFMAVGMSIDFSLLLNQPLLVFAAVAALMAIKVVAIYGAGQLFRYDKEASRNIAFLICQGGEFAFVLFKLAAGKNLFTPETAALANVVVAVSLVATPFVFAFNQRFLRSRFAASPWKFDEVPNEGSPVILAGFGRYGQIIGRMLRLNEIDFTALEVDYEQVQTVRKFGSKVYYGDASRLDLLEAAGAANAKIFVLAVDDIEASVEIARIVKQHFPHLKLIARARNRAHAHELIDVGVDDLRRETLASSLETAHVMLRELGFSEKRADQMVRTFRKHDEEMLHAQRKYRDNEKLFVDYSNQAGLQLAEVFRQDAIAEEKD</sequence>